<feature type="transmembrane region" description="Helical" evidence="2">
    <location>
        <begin position="230"/>
        <end position="248"/>
    </location>
</feature>
<dbReference type="OrthoDB" id="2126185at2759"/>
<evidence type="ECO:0000256" key="1">
    <source>
        <dbReference type="SAM" id="MobiDB-lite"/>
    </source>
</evidence>
<dbReference type="GeneID" id="41975692"/>
<feature type="transmembrane region" description="Helical" evidence="2">
    <location>
        <begin position="172"/>
        <end position="195"/>
    </location>
</feature>
<feature type="transmembrane region" description="Helical" evidence="2">
    <location>
        <begin position="255"/>
        <end position="276"/>
    </location>
</feature>
<comment type="caution">
    <text evidence="3">The sequence shown here is derived from an EMBL/GenBank/DDBJ whole genome shotgun (WGS) entry which is preliminary data.</text>
</comment>
<reference evidence="3 4" key="1">
    <citation type="submission" date="2019-06" db="EMBL/GenBank/DDBJ databases">
        <title>Draft genome sequence of the filamentous fungus Phialemoniopsis curvata isolated from diesel fuel.</title>
        <authorList>
            <person name="Varaljay V.A."/>
            <person name="Lyon W.J."/>
            <person name="Crouch A.L."/>
            <person name="Drake C.E."/>
            <person name="Hollomon J.M."/>
            <person name="Nadeau L.J."/>
            <person name="Nunn H.S."/>
            <person name="Stevenson B.S."/>
            <person name="Bojanowski C.L."/>
            <person name="Crookes-Goodson W.J."/>
        </authorList>
    </citation>
    <scope>NUCLEOTIDE SEQUENCE [LARGE SCALE GENOMIC DNA]</scope>
    <source>
        <strain evidence="3 4">D216</strain>
    </source>
</reference>
<feature type="transmembrane region" description="Helical" evidence="2">
    <location>
        <begin position="58"/>
        <end position="79"/>
    </location>
</feature>
<feature type="transmembrane region" description="Helical" evidence="2">
    <location>
        <begin position="296"/>
        <end position="317"/>
    </location>
</feature>
<organism evidence="3 4">
    <name type="scientific">Thyridium curvatum</name>
    <dbReference type="NCBI Taxonomy" id="1093900"/>
    <lineage>
        <taxon>Eukaryota</taxon>
        <taxon>Fungi</taxon>
        <taxon>Dikarya</taxon>
        <taxon>Ascomycota</taxon>
        <taxon>Pezizomycotina</taxon>
        <taxon>Sordariomycetes</taxon>
        <taxon>Sordariomycetidae</taxon>
        <taxon>Thyridiales</taxon>
        <taxon>Thyridiaceae</taxon>
        <taxon>Thyridium</taxon>
    </lineage>
</organism>
<gene>
    <name evidence="3" type="ORF">E0L32_008245</name>
</gene>
<keyword evidence="4" id="KW-1185">Reference proteome</keyword>
<keyword evidence="2" id="KW-0472">Membrane</keyword>
<evidence type="ECO:0000256" key="2">
    <source>
        <dbReference type="SAM" id="Phobius"/>
    </source>
</evidence>
<proteinExistence type="predicted"/>
<dbReference type="AlphaFoldDB" id="A0A507AVU5"/>
<dbReference type="Proteomes" id="UP000319257">
    <property type="component" value="Unassembled WGS sequence"/>
</dbReference>
<evidence type="ECO:0000313" key="4">
    <source>
        <dbReference type="Proteomes" id="UP000319257"/>
    </source>
</evidence>
<protein>
    <submittedName>
        <fullName evidence="3">Uncharacterized protein</fullName>
    </submittedName>
</protein>
<feature type="compositionally biased region" description="Basic and acidic residues" evidence="1">
    <location>
        <begin position="422"/>
        <end position="433"/>
    </location>
</feature>
<name>A0A507AVU5_9PEZI</name>
<keyword evidence="2" id="KW-0812">Transmembrane</keyword>
<feature type="transmembrane region" description="Helical" evidence="2">
    <location>
        <begin position="12"/>
        <end position="37"/>
    </location>
</feature>
<sequence>MAPVPSGPQVRFAPVALVGAHISTVLYLSFVVGRGLYRSYQGLGPAQDIRSRESRRKKLIPVFACLAALALGLAGYSSARYAILSYQVWADQHGLDLPKRLFGTAIPFIERENTTKVHIGRWLSDTSIYMDALEIVAEKARRFWWGQQIDLATIPWTLLLTIEGRRRRIPYLWAYLLLAHLVNLSFAQNLFYVALLLTPFPLAGGATTRIGRALEAVFPLKPANWHPRPWILTGLLGLCYSAIFLLPYAAETTSFASTVIFSRTFALALLAVPSIMPTSWGTTHPHPHDVYKGYKTLFRFSSLMSVLLHAKATLVGISSNYPEPHYHRHSIRTSLDNEVGMDWEQSATAFGRILASTSDHPVVAAIARDVVLSAISLGIWAAVRALDANDILASAIPLYGAGPNSLTDDIASIASSETAAIKEEDIKLEDPEPSRTPAKRKSRKSKAGNDHAEGADDETTTPSGTRRRRGARKSKPDPEEVPGDKTYKPSPSVRAGVAEGDTITEGLDWEATALTWGLTTLGGLGCGSAGVYGGECISR</sequence>
<feature type="compositionally biased region" description="Basic and acidic residues" evidence="1">
    <location>
        <begin position="474"/>
        <end position="487"/>
    </location>
</feature>
<feature type="transmembrane region" description="Helical" evidence="2">
    <location>
        <begin position="143"/>
        <end position="160"/>
    </location>
</feature>
<dbReference type="RefSeq" id="XP_030992567.1">
    <property type="nucleotide sequence ID" value="XM_031143078.1"/>
</dbReference>
<feature type="compositionally biased region" description="Basic residues" evidence="1">
    <location>
        <begin position="437"/>
        <end position="446"/>
    </location>
</feature>
<dbReference type="EMBL" id="SKBQ01000053">
    <property type="protein sequence ID" value="TPX10856.1"/>
    <property type="molecule type" value="Genomic_DNA"/>
</dbReference>
<accession>A0A507AVU5</accession>
<keyword evidence="2" id="KW-1133">Transmembrane helix</keyword>
<feature type="region of interest" description="Disordered" evidence="1">
    <location>
        <begin position="422"/>
        <end position="502"/>
    </location>
</feature>
<dbReference type="InParanoid" id="A0A507AVU5"/>
<evidence type="ECO:0000313" key="3">
    <source>
        <dbReference type="EMBL" id="TPX10856.1"/>
    </source>
</evidence>